<dbReference type="InterPro" id="IPR011495">
    <property type="entry name" value="Sig_transdc_His_kin_sub2_dim/P"/>
</dbReference>
<protein>
    <recommendedName>
        <fullName evidence="2">PAC domain-containing protein</fullName>
    </recommendedName>
</protein>
<dbReference type="Gene3D" id="3.30.565.10">
    <property type="entry name" value="Histidine kinase-like ATPase, C-terminal domain"/>
    <property type="match status" value="1"/>
</dbReference>
<sequence length="526" mass="60804">MNTSVLLIKNNINYPFEAIVGFTDLHLKDMLNLEDFIDLLEFDASEFDAVLFEMECYDTFEKATLDRISKKWNNPALIIITRAKNEEKVKELTDNYLLVEQLTPILLEKSVLLAIEKKKVDDLNWKLQNYEQLVEEDIEKEANLTIEDYSYLEEYDDVIDLNPNTEFFNQYDSTESELKWLEILLNAVPCGIIILDCRKSHEFFVNRELLHMFGTDNLDEFNIEKNLIKINNINALNLYSPNGEKIAGEEFPSIKSIISGEDIENLEQVIKYDEYTDKTVMINSSPVFDKSGNIIASITAISDVSKLKNTERDLINTIKAKNIISEEFNDRILNILQTMTNLLCVNEELDQPEQYNKFYLNENKINKVVGLSFIQNIHEQLLYYDDVKQVDFNEYVQKICSKLLHIYNAESFVDLKIEGHAPMNLDIILPCGLIINDILNYRLKSFTKSAKINLMIESKSQDGRITIEIADNGPRPKVPVVKNADDLKLTHALLEQLSGIIRIETNNQQTSFFIEILYLDINDILS</sequence>
<dbReference type="InterPro" id="IPR000700">
    <property type="entry name" value="PAS-assoc_C"/>
</dbReference>
<name>A0A2A2HA23_METBR</name>
<evidence type="ECO:0000259" key="2">
    <source>
        <dbReference type="PROSITE" id="PS50113"/>
    </source>
</evidence>
<dbReference type="AlphaFoldDB" id="A0A2A2HA23"/>
<comment type="caution">
    <text evidence="3">The sequence shown here is derived from an EMBL/GenBank/DDBJ whole genome shotgun (WGS) entry which is preliminary data.</text>
</comment>
<feature type="coiled-coil region" evidence="1">
    <location>
        <begin position="113"/>
        <end position="147"/>
    </location>
</feature>
<feature type="domain" description="PAC" evidence="2">
    <location>
        <begin position="264"/>
        <end position="316"/>
    </location>
</feature>
<organism evidence="3 4">
    <name type="scientific">Methanobacterium bryantii</name>
    <dbReference type="NCBI Taxonomy" id="2161"/>
    <lineage>
        <taxon>Archaea</taxon>
        <taxon>Methanobacteriati</taxon>
        <taxon>Methanobacteriota</taxon>
        <taxon>Methanomada group</taxon>
        <taxon>Methanobacteria</taxon>
        <taxon>Methanobacteriales</taxon>
        <taxon>Methanobacteriaceae</taxon>
        <taxon>Methanobacterium</taxon>
    </lineage>
</organism>
<keyword evidence="1" id="KW-0175">Coiled coil</keyword>
<proteinExistence type="predicted"/>
<evidence type="ECO:0000313" key="3">
    <source>
        <dbReference type="EMBL" id="PAV06205.1"/>
    </source>
</evidence>
<dbReference type="OrthoDB" id="373166at2157"/>
<reference evidence="3 4" key="1">
    <citation type="journal article" date="2017" name="BMC Genomics">
        <title>Genomic analysis of methanogenic archaea reveals a shift towards energy conservation.</title>
        <authorList>
            <person name="Gilmore S.P."/>
            <person name="Henske J.K."/>
            <person name="Sexton J.A."/>
            <person name="Solomon K.V."/>
            <person name="Seppala S."/>
            <person name="Yoo J.I."/>
            <person name="Huyett L.M."/>
            <person name="Pressman A."/>
            <person name="Cogan J.Z."/>
            <person name="Kivenson V."/>
            <person name="Peng X."/>
            <person name="Tan Y."/>
            <person name="Valentine D.L."/>
            <person name="O'Malley M.A."/>
        </authorList>
    </citation>
    <scope>NUCLEOTIDE SEQUENCE [LARGE SCALE GENOMIC DNA]</scope>
    <source>
        <strain evidence="3 4">M.o.H.</strain>
    </source>
</reference>
<dbReference type="Proteomes" id="UP000217784">
    <property type="component" value="Unassembled WGS sequence"/>
</dbReference>
<keyword evidence="4" id="KW-1185">Reference proteome</keyword>
<dbReference type="InterPro" id="IPR036890">
    <property type="entry name" value="HATPase_C_sf"/>
</dbReference>
<evidence type="ECO:0000313" key="4">
    <source>
        <dbReference type="Proteomes" id="UP000217784"/>
    </source>
</evidence>
<dbReference type="Gene3D" id="3.30.450.20">
    <property type="entry name" value="PAS domain"/>
    <property type="match status" value="1"/>
</dbReference>
<dbReference type="PROSITE" id="PS50113">
    <property type="entry name" value="PAC"/>
    <property type="match status" value="1"/>
</dbReference>
<accession>A0A2A2HA23</accession>
<dbReference type="RefSeq" id="WP_069584555.1">
    <property type="nucleotide sequence ID" value="NZ_LMVM01000001.1"/>
</dbReference>
<gene>
    <name evidence="3" type="ORF">ASJ80_15345</name>
</gene>
<dbReference type="Pfam" id="PF07568">
    <property type="entry name" value="HisKA_2"/>
    <property type="match status" value="1"/>
</dbReference>
<dbReference type="EMBL" id="LMVM01000001">
    <property type="protein sequence ID" value="PAV06205.1"/>
    <property type="molecule type" value="Genomic_DNA"/>
</dbReference>
<evidence type="ECO:0000256" key="1">
    <source>
        <dbReference type="SAM" id="Coils"/>
    </source>
</evidence>